<proteinExistence type="predicted"/>
<evidence type="ECO:0000313" key="3">
    <source>
        <dbReference type="Proteomes" id="UP001234178"/>
    </source>
</evidence>
<keyword evidence="3" id="KW-1185">Reference proteome</keyword>
<dbReference type="Proteomes" id="UP001234178">
    <property type="component" value="Unassembled WGS sequence"/>
</dbReference>
<accession>A0ABQ9ZXB0</accession>
<reference evidence="2 3" key="1">
    <citation type="journal article" date="2023" name="Nucleic Acids Res.">
        <title>The hologenome of Daphnia magna reveals possible DNA methylation and microbiome-mediated evolution of the host genome.</title>
        <authorList>
            <person name="Chaturvedi A."/>
            <person name="Li X."/>
            <person name="Dhandapani V."/>
            <person name="Marshall H."/>
            <person name="Kissane S."/>
            <person name="Cuenca-Cambronero M."/>
            <person name="Asole G."/>
            <person name="Calvet F."/>
            <person name="Ruiz-Romero M."/>
            <person name="Marangio P."/>
            <person name="Guigo R."/>
            <person name="Rago D."/>
            <person name="Mirbahai L."/>
            <person name="Eastwood N."/>
            <person name="Colbourne J.K."/>
            <person name="Zhou J."/>
            <person name="Mallon E."/>
            <person name="Orsini L."/>
        </authorList>
    </citation>
    <scope>NUCLEOTIDE SEQUENCE [LARGE SCALE GENOMIC DNA]</scope>
    <source>
        <strain evidence="2">LRV0_1</strain>
    </source>
</reference>
<comment type="caution">
    <text evidence="2">The sequence shown here is derived from an EMBL/GenBank/DDBJ whole genome shotgun (WGS) entry which is preliminary data.</text>
</comment>
<evidence type="ECO:0000313" key="2">
    <source>
        <dbReference type="EMBL" id="KAK4017541.1"/>
    </source>
</evidence>
<organism evidence="2 3">
    <name type="scientific">Daphnia magna</name>
    <dbReference type="NCBI Taxonomy" id="35525"/>
    <lineage>
        <taxon>Eukaryota</taxon>
        <taxon>Metazoa</taxon>
        <taxon>Ecdysozoa</taxon>
        <taxon>Arthropoda</taxon>
        <taxon>Crustacea</taxon>
        <taxon>Branchiopoda</taxon>
        <taxon>Diplostraca</taxon>
        <taxon>Cladocera</taxon>
        <taxon>Anomopoda</taxon>
        <taxon>Daphniidae</taxon>
        <taxon>Daphnia</taxon>
    </lineage>
</organism>
<dbReference type="EMBL" id="JAOYFB010000007">
    <property type="protein sequence ID" value="KAK4017541.1"/>
    <property type="molecule type" value="Genomic_DNA"/>
</dbReference>
<protein>
    <submittedName>
        <fullName evidence="2">Uncharacterized protein</fullName>
    </submittedName>
</protein>
<name>A0ABQ9ZXB0_9CRUS</name>
<gene>
    <name evidence="2" type="ORF">OUZ56_032953</name>
</gene>
<feature type="compositionally biased region" description="Polar residues" evidence="1">
    <location>
        <begin position="86"/>
        <end position="98"/>
    </location>
</feature>
<feature type="region of interest" description="Disordered" evidence="1">
    <location>
        <begin position="74"/>
        <end position="121"/>
    </location>
</feature>
<evidence type="ECO:0000256" key="1">
    <source>
        <dbReference type="SAM" id="MobiDB-lite"/>
    </source>
</evidence>
<sequence>MQYGELPRLNRDNQLICPWKATTAFLGYQENYSDMVIMQDQLRVVRQEHDEYLQQRNNLIDQKNQSMQDCVMEKERKVAKPAKSAETVQQLRPSNSSVKRNDVDVPTSRDESDTEELLPKTSKNESAFEICAFKIFYAFPFSKGRTTIPR</sequence>
<feature type="compositionally biased region" description="Basic and acidic residues" evidence="1">
    <location>
        <begin position="99"/>
        <end position="111"/>
    </location>
</feature>